<comment type="subcellular location">
    <subcellularLocation>
        <location evidence="1">Cell outer membrane</location>
    </subcellularLocation>
</comment>
<reference evidence="10" key="1">
    <citation type="journal article" date="2019" name="Int. J. Syst. Evol. Microbiol.">
        <title>The Global Catalogue of Microorganisms (GCM) 10K type strain sequencing project: providing services to taxonomists for standard genome sequencing and annotation.</title>
        <authorList>
            <consortium name="The Broad Institute Genomics Platform"/>
            <consortium name="The Broad Institute Genome Sequencing Center for Infectious Disease"/>
            <person name="Wu L."/>
            <person name="Ma J."/>
        </authorList>
    </citation>
    <scope>NUCLEOTIDE SEQUENCE [LARGE SCALE GENOMIC DNA]</scope>
    <source>
        <strain evidence="10">JCM 18200</strain>
    </source>
</reference>
<evidence type="ECO:0000256" key="6">
    <source>
        <dbReference type="SAM" id="SignalP"/>
    </source>
</evidence>
<sequence length="544" mass="61147">MSTTLKTLLKPLAIIASLVIASSCTKLDEQVYSDLTTTNFYTTKDEVISAVLRPYTHSRAVFAAQSRENIWRLNELSADQLAWPQKGIHGYDDGKWIQLHYHTWTNMHATISDAWNLLFMGLGYCNSGVENLEAHEASEMGITEEEKSEYIAELKANRAFYYLQAIGTFGNVPIVTAVGTPEYPATNSRQEVFDFIESEMLSVIDALPEMSSANSGRFTKIAGYAMLADLYLNAEVWTGTARWNDCLTYCNKVLAGEGGSQHGTLALDNDLLTPFSTQNTETSNENILVLSYDYQSSSDRCNWASDFYHFAQKYIDGGDRNGNNGIVVIPSAYDAFDDHDLRKKEWMLIGTQYYYNDPTTPVKGTVEYAGEPLTFVKEIKLNKSGGTTSTMYTGEENSGARFNKYRGGVYGSDDFCNNDYVLYRLAEFYLMKAEVLMRQAGGTATTEAVELVNTVRKRAFTETDWATGNYSYTTSSLTMDELLAERGREFIFEGKRRIDLIRFGKFVTGTWWDHSATTNTNLQLFPIPFSQTSVNPNLVQNEGY</sequence>
<evidence type="ECO:0000259" key="8">
    <source>
        <dbReference type="Pfam" id="PF14322"/>
    </source>
</evidence>
<dbReference type="PROSITE" id="PS51257">
    <property type="entry name" value="PROKAR_LIPOPROTEIN"/>
    <property type="match status" value="1"/>
</dbReference>
<dbReference type="Proteomes" id="UP001501411">
    <property type="component" value="Unassembled WGS sequence"/>
</dbReference>
<dbReference type="InterPro" id="IPR033985">
    <property type="entry name" value="SusD-like_N"/>
</dbReference>
<organism evidence="9 10">
    <name type="scientific">Olivibacter ginsenosidimutans</name>
    <dbReference type="NCBI Taxonomy" id="1176537"/>
    <lineage>
        <taxon>Bacteria</taxon>
        <taxon>Pseudomonadati</taxon>
        <taxon>Bacteroidota</taxon>
        <taxon>Sphingobacteriia</taxon>
        <taxon>Sphingobacteriales</taxon>
        <taxon>Sphingobacteriaceae</taxon>
        <taxon>Olivibacter</taxon>
    </lineage>
</organism>
<dbReference type="Pfam" id="PF07980">
    <property type="entry name" value="SusD_RagB"/>
    <property type="match status" value="1"/>
</dbReference>
<evidence type="ECO:0000256" key="5">
    <source>
        <dbReference type="ARBA" id="ARBA00023237"/>
    </source>
</evidence>
<evidence type="ECO:0000256" key="1">
    <source>
        <dbReference type="ARBA" id="ARBA00004442"/>
    </source>
</evidence>
<keyword evidence="5" id="KW-0998">Cell outer membrane</keyword>
<keyword evidence="4" id="KW-0472">Membrane</keyword>
<gene>
    <name evidence="9" type="ORF">GCM10023231_33780</name>
</gene>
<evidence type="ECO:0000259" key="7">
    <source>
        <dbReference type="Pfam" id="PF07980"/>
    </source>
</evidence>
<dbReference type="InterPro" id="IPR011990">
    <property type="entry name" value="TPR-like_helical_dom_sf"/>
</dbReference>
<evidence type="ECO:0000256" key="2">
    <source>
        <dbReference type="ARBA" id="ARBA00006275"/>
    </source>
</evidence>
<proteinExistence type="inferred from homology"/>
<dbReference type="SUPFAM" id="SSF48452">
    <property type="entry name" value="TPR-like"/>
    <property type="match status" value="1"/>
</dbReference>
<accession>A0ABP9C112</accession>
<evidence type="ECO:0000256" key="3">
    <source>
        <dbReference type="ARBA" id="ARBA00022729"/>
    </source>
</evidence>
<comment type="caution">
    <text evidence="9">The sequence shown here is derived from an EMBL/GenBank/DDBJ whole genome shotgun (WGS) entry which is preliminary data.</text>
</comment>
<comment type="similarity">
    <text evidence="2">Belongs to the SusD family.</text>
</comment>
<keyword evidence="10" id="KW-1185">Reference proteome</keyword>
<evidence type="ECO:0000313" key="10">
    <source>
        <dbReference type="Proteomes" id="UP001501411"/>
    </source>
</evidence>
<dbReference type="InterPro" id="IPR012944">
    <property type="entry name" value="SusD_RagB_dom"/>
</dbReference>
<evidence type="ECO:0000313" key="9">
    <source>
        <dbReference type="EMBL" id="GAA4802099.1"/>
    </source>
</evidence>
<keyword evidence="3 6" id="KW-0732">Signal</keyword>
<feature type="domain" description="SusD-like N-terminal" evidence="8">
    <location>
        <begin position="92"/>
        <end position="232"/>
    </location>
</feature>
<dbReference type="Pfam" id="PF14322">
    <property type="entry name" value="SusD-like_3"/>
    <property type="match status" value="1"/>
</dbReference>
<name>A0ABP9C112_9SPHI</name>
<dbReference type="RefSeq" id="WP_345233507.1">
    <property type="nucleotide sequence ID" value="NZ_BAABIQ010000042.1"/>
</dbReference>
<feature type="domain" description="RagB/SusD" evidence="7">
    <location>
        <begin position="304"/>
        <end position="544"/>
    </location>
</feature>
<dbReference type="EMBL" id="BAABIQ010000042">
    <property type="protein sequence ID" value="GAA4802099.1"/>
    <property type="molecule type" value="Genomic_DNA"/>
</dbReference>
<feature type="signal peptide" evidence="6">
    <location>
        <begin position="1"/>
        <end position="21"/>
    </location>
</feature>
<evidence type="ECO:0000256" key="4">
    <source>
        <dbReference type="ARBA" id="ARBA00023136"/>
    </source>
</evidence>
<protein>
    <submittedName>
        <fullName evidence="9">RagB/SusD family nutrient uptake outer membrane protein</fullName>
    </submittedName>
</protein>
<feature type="chain" id="PRO_5045554777" evidence="6">
    <location>
        <begin position="22"/>
        <end position="544"/>
    </location>
</feature>
<dbReference type="Gene3D" id="1.25.40.390">
    <property type="match status" value="1"/>
</dbReference>